<organism evidence="1 2">
    <name type="scientific">Stieleria neptunia</name>
    <dbReference type="NCBI Taxonomy" id="2527979"/>
    <lineage>
        <taxon>Bacteria</taxon>
        <taxon>Pseudomonadati</taxon>
        <taxon>Planctomycetota</taxon>
        <taxon>Planctomycetia</taxon>
        <taxon>Pirellulales</taxon>
        <taxon>Pirellulaceae</taxon>
        <taxon>Stieleria</taxon>
    </lineage>
</organism>
<dbReference type="AlphaFoldDB" id="A0A518HLK9"/>
<accession>A0A518HLK9</accession>
<name>A0A518HLK9_9BACT</name>
<keyword evidence="2" id="KW-1185">Reference proteome</keyword>
<dbReference type="EMBL" id="CP037423">
    <property type="protein sequence ID" value="QDV41741.1"/>
    <property type="molecule type" value="Genomic_DNA"/>
</dbReference>
<dbReference type="Proteomes" id="UP000319004">
    <property type="component" value="Chromosome"/>
</dbReference>
<evidence type="ECO:0000313" key="1">
    <source>
        <dbReference type="EMBL" id="QDV41741.1"/>
    </source>
</evidence>
<evidence type="ECO:0000313" key="2">
    <source>
        <dbReference type="Proteomes" id="UP000319004"/>
    </source>
</evidence>
<reference evidence="1 2" key="1">
    <citation type="submission" date="2019-03" db="EMBL/GenBank/DDBJ databases">
        <title>Deep-cultivation of Planctomycetes and their phenomic and genomic characterization uncovers novel biology.</title>
        <authorList>
            <person name="Wiegand S."/>
            <person name="Jogler M."/>
            <person name="Boedeker C."/>
            <person name="Pinto D."/>
            <person name="Vollmers J."/>
            <person name="Rivas-Marin E."/>
            <person name="Kohn T."/>
            <person name="Peeters S.H."/>
            <person name="Heuer A."/>
            <person name="Rast P."/>
            <person name="Oberbeckmann S."/>
            <person name="Bunk B."/>
            <person name="Jeske O."/>
            <person name="Meyerdierks A."/>
            <person name="Storesund J.E."/>
            <person name="Kallscheuer N."/>
            <person name="Luecker S."/>
            <person name="Lage O.M."/>
            <person name="Pohl T."/>
            <person name="Merkel B.J."/>
            <person name="Hornburger P."/>
            <person name="Mueller R.-W."/>
            <person name="Bruemmer F."/>
            <person name="Labrenz M."/>
            <person name="Spormann A.M."/>
            <person name="Op den Camp H."/>
            <person name="Overmann J."/>
            <person name="Amann R."/>
            <person name="Jetten M.S.M."/>
            <person name="Mascher T."/>
            <person name="Medema M.H."/>
            <person name="Devos D.P."/>
            <person name="Kaster A.-K."/>
            <person name="Ovreas L."/>
            <person name="Rohde M."/>
            <person name="Galperin M.Y."/>
            <person name="Jogler C."/>
        </authorList>
    </citation>
    <scope>NUCLEOTIDE SEQUENCE [LARGE SCALE GENOMIC DNA]</scope>
    <source>
        <strain evidence="1 2">Enr13</strain>
    </source>
</reference>
<protein>
    <submittedName>
        <fullName evidence="1">Uncharacterized protein</fullName>
    </submittedName>
</protein>
<gene>
    <name evidence="1" type="ORF">Enr13x_15840</name>
</gene>
<sequence>MARACVLVYRLQGPSSLGRLVLGVRWPFRAVVRRARPDDLERTSYNDSPTASHSIDETIRIRCVRVVPKLDGPFRQFSVAAAQRQGIA</sequence>
<dbReference type="KEGG" id="snep:Enr13x_15840"/>
<proteinExistence type="predicted"/>